<name>A0A839HQF3_9BURK</name>
<evidence type="ECO:0000313" key="2">
    <source>
        <dbReference type="EMBL" id="MBB1161529.1"/>
    </source>
</evidence>
<reference evidence="2 3" key="1">
    <citation type="submission" date="2020-08" db="EMBL/GenBank/DDBJ databases">
        <title>Aquariorum lacteus gen. nov., sp. nov., a new member of the family Comamonadaceae, isolated from freshwater aquarium.</title>
        <authorList>
            <person name="Chun S.-J."/>
        </authorList>
    </citation>
    <scope>NUCLEOTIDE SEQUENCE [LARGE SCALE GENOMIC DNA]</scope>
    <source>
        <strain evidence="2 3">SJAQ100</strain>
    </source>
</reference>
<gene>
    <name evidence="2" type="ORF">H4F90_05990</name>
</gene>
<protein>
    <recommendedName>
        <fullName evidence="1">DUF7673 domain-containing protein</fullName>
    </recommendedName>
</protein>
<dbReference type="AlphaFoldDB" id="A0A839HQF3"/>
<dbReference type="RefSeq" id="WP_182662384.1">
    <property type="nucleotide sequence ID" value="NZ_JACIVI010000001.1"/>
</dbReference>
<evidence type="ECO:0000259" key="1">
    <source>
        <dbReference type="Pfam" id="PF24720"/>
    </source>
</evidence>
<dbReference type="EMBL" id="JACIVI010000001">
    <property type="protein sequence ID" value="MBB1161529.1"/>
    <property type="molecule type" value="Genomic_DNA"/>
</dbReference>
<accession>A0A839HQF3</accession>
<sequence>MNSVQHIDTELDGYRARSSAATAEGAQAFTRLLRLAETRDSGQIVRVVRFLAATYNAQAFPLEPFELRAVDVAISDDMLLCLDALRWGQADLHTLVPDGDRRLQAVIARWGLRWPEGG</sequence>
<dbReference type="Proteomes" id="UP000586093">
    <property type="component" value="Unassembled WGS sequence"/>
</dbReference>
<comment type="caution">
    <text evidence="2">The sequence shown here is derived from an EMBL/GenBank/DDBJ whole genome shotgun (WGS) entry which is preliminary data.</text>
</comment>
<evidence type="ECO:0000313" key="3">
    <source>
        <dbReference type="Proteomes" id="UP000586093"/>
    </source>
</evidence>
<feature type="domain" description="DUF7673" evidence="1">
    <location>
        <begin position="27"/>
        <end position="111"/>
    </location>
</feature>
<dbReference type="InterPro" id="IPR056090">
    <property type="entry name" value="DUF7673"/>
</dbReference>
<keyword evidence="3" id="KW-1185">Reference proteome</keyword>
<organism evidence="2 3">
    <name type="scientific">Aquariibacter albus</name>
    <dbReference type="NCBI Taxonomy" id="2759899"/>
    <lineage>
        <taxon>Bacteria</taxon>
        <taxon>Pseudomonadati</taxon>
        <taxon>Pseudomonadota</taxon>
        <taxon>Betaproteobacteria</taxon>
        <taxon>Burkholderiales</taxon>
        <taxon>Sphaerotilaceae</taxon>
        <taxon>Aquariibacter</taxon>
    </lineage>
</organism>
<proteinExistence type="predicted"/>
<dbReference type="Pfam" id="PF24720">
    <property type="entry name" value="DUF7673"/>
    <property type="match status" value="1"/>
</dbReference>